<dbReference type="OrthoDB" id="5561043at2759"/>
<gene>
    <name evidence="6" type="ORF">UCDDA912_g04654</name>
</gene>
<dbReference type="EMBL" id="LCUC01000163">
    <property type="protein sequence ID" value="KKY35378.1"/>
    <property type="molecule type" value="Genomic_DNA"/>
</dbReference>
<keyword evidence="1" id="KW-0285">Flavoprotein</keyword>
<keyword evidence="7" id="KW-1185">Reference proteome</keyword>
<comment type="caution">
    <text evidence="6">The sequence shown here is derived from an EMBL/GenBank/DDBJ whole genome shotgun (WGS) entry which is preliminary data.</text>
</comment>
<protein>
    <submittedName>
        <fullName evidence="6">Putative dibenzothiophene desulfurization enzyme a</fullName>
    </submittedName>
</protein>
<dbReference type="Gene3D" id="3.20.20.30">
    <property type="entry name" value="Luciferase-like domain"/>
    <property type="match status" value="2"/>
</dbReference>
<dbReference type="InterPro" id="IPR051260">
    <property type="entry name" value="Diverse_substr_monoxygenases"/>
</dbReference>
<evidence type="ECO:0000313" key="6">
    <source>
        <dbReference type="EMBL" id="KKY35378.1"/>
    </source>
</evidence>
<feature type="domain" description="Luciferase-like" evidence="5">
    <location>
        <begin position="8"/>
        <end position="187"/>
    </location>
</feature>
<name>A0A0G2HK33_9PEZI</name>
<dbReference type="SUPFAM" id="SSF51679">
    <property type="entry name" value="Bacterial luciferase-like"/>
    <property type="match status" value="1"/>
</dbReference>
<accession>A0A0G2HK33</accession>
<organism evidence="6 7">
    <name type="scientific">Diaporthe ampelina</name>
    <dbReference type="NCBI Taxonomy" id="1214573"/>
    <lineage>
        <taxon>Eukaryota</taxon>
        <taxon>Fungi</taxon>
        <taxon>Dikarya</taxon>
        <taxon>Ascomycota</taxon>
        <taxon>Pezizomycotina</taxon>
        <taxon>Sordariomycetes</taxon>
        <taxon>Sordariomycetidae</taxon>
        <taxon>Diaporthales</taxon>
        <taxon>Diaporthaceae</taxon>
        <taxon>Diaporthe</taxon>
    </lineage>
</organism>
<proteinExistence type="predicted"/>
<evidence type="ECO:0000256" key="3">
    <source>
        <dbReference type="ARBA" id="ARBA00023002"/>
    </source>
</evidence>
<dbReference type="GO" id="GO:0004497">
    <property type="term" value="F:monooxygenase activity"/>
    <property type="evidence" value="ECO:0007669"/>
    <property type="project" value="UniProtKB-KW"/>
</dbReference>
<keyword evidence="4" id="KW-0503">Monooxygenase</keyword>
<dbReference type="AlphaFoldDB" id="A0A0G2HK33"/>
<reference evidence="6 7" key="1">
    <citation type="submission" date="2015-05" db="EMBL/GenBank/DDBJ databases">
        <title>Distinctive expansion of gene families associated with plant cell wall degradation and secondary metabolism in the genomes of grapevine trunk pathogens.</title>
        <authorList>
            <person name="Lawrence D.P."/>
            <person name="Travadon R."/>
            <person name="Rolshausen P.E."/>
            <person name="Baumgartner K."/>
        </authorList>
    </citation>
    <scope>NUCLEOTIDE SEQUENCE [LARGE SCALE GENOMIC DNA]</scope>
    <source>
        <strain evidence="6">DA912</strain>
    </source>
</reference>
<dbReference type="Proteomes" id="UP000034680">
    <property type="component" value="Unassembled WGS sequence"/>
</dbReference>
<dbReference type="GO" id="GO:0016705">
    <property type="term" value="F:oxidoreductase activity, acting on paired donors, with incorporation or reduction of molecular oxygen"/>
    <property type="evidence" value="ECO:0007669"/>
    <property type="project" value="InterPro"/>
</dbReference>
<sequence length="269" mass="29820">MGQAQQPQHDDRYAQAEEYIRVMYKLFQSSWRDDAVQLDRKNGIYTSPDLAGTSRAGKVFAAQHAEAIFVSAHSPQVCAKNIAEVRQLAREQFGRNPSNLKVLALVTPILGRTEEEALAKLKDYRQYASHEGALALFAGWTGIDLSKYGDEEELRQVESNAVSIGGNGPVILGTPAQVADGLETWVKEADVDGFNFAYALFPGSFKDIIELLLPELKARGLFWDGYIKGGTYRENFYNSPGQKVPLDEHVASKYHWKAGASASEHKIPE</sequence>
<evidence type="ECO:0000256" key="4">
    <source>
        <dbReference type="ARBA" id="ARBA00023033"/>
    </source>
</evidence>
<reference evidence="6 7" key="2">
    <citation type="submission" date="2015-05" db="EMBL/GenBank/DDBJ databases">
        <authorList>
            <person name="Morales-Cruz A."/>
            <person name="Amrine K.C."/>
            <person name="Cantu D."/>
        </authorList>
    </citation>
    <scope>NUCLEOTIDE SEQUENCE [LARGE SCALE GENOMIC DNA]</scope>
    <source>
        <strain evidence="6">DA912</strain>
    </source>
</reference>
<dbReference type="InterPro" id="IPR036661">
    <property type="entry name" value="Luciferase-like_sf"/>
</dbReference>
<evidence type="ECO:0000256" key="2">
    <source>
        <dbReference type="ARBA" id="ARBA00022643"/>
    </source>
</evidence>
<keyword evidence="3" id="KW-0560">Oxidoreductase</keyword>
<dbReference type="InterPro" id="IPR011251">
    <property type="entry name" value="Luciferase-like_dom"/>
</dbReference>
<evidence type="ECO:0000313" key="7">
    <source>
        <dbReference type="Proteomes" id="UP000034680"/>
    </source>
</evidence>
<dbReference type="PANTHER" id="PTHR30011:SF16">
    <property type="entry name" value="C2H2 FINGER DOMAIN TRANSCRIPTION FACTOR (EUROFUNG)-RELATED"/>
    <property type="match status" value="1"/>
</dbReference>
<evidence type="ECO:0000259" key="5">
    <source>
        <dbReference type="Pfam" id="PF00296"/>
    </source>
</evidence>
<dbReference type="Pfam" id="PF00296">
    <property type="entry name" value="Bac_luciferase"/>
    <property type="match status" value="1"/>
</dbReference>
<dbReference type="PANTHER" id="PTHR30011">
    <property type="entry name" value="ALKANESULFONATE MONOOXYGENASE-RELATED"/>
    <property type="match status" value="1"/>
</dbReference>
<evidence type="ECO:0000256" key="1">
    <source>
        <dbReference type="ARBA" id="ARBA00022630"/>
    </source>
</evidence>
<keyword evidence="2" id="KW-0288">FMN</keyword>
<dbReference type="STRING" id="1214573.A0A0G2HK33"/>